<dbReference type="InterPro" id="IPR006600">
    <property type="entry name" value="HTH_CenpB_DNA-bd_dom"/>
</dbReference>
<dbReference type="Gene3D" id="2.20.25.240">
    <property type="match status" value="1"/>
</dbReference>
<comment type="caution">
    <text evidence="5">The sequence shown here is derived from an EMBL/GenBank/DDBJ whole genome shotgun (WGS) entry which is preliminary data.</text>
</comment>
<dbReference type="Proteomes" id="UP001201812">
    <property type="component" value="Unassembled WGS sequence"/>
</dbReference>
<dbReference type="GO" id="GO:0003677">
    <property type="term" value="F:DNA binding"/>
    <property type="evidence" value="ECO:0007669"/>
    <property type="project" value="UniProtKB-KW"/>
</dbReference>
<evidence type="ECO:0000259" key="4">
    <source>
        <dbReference type="PROSITE" id="PS51253"/>
    </source>
</evidence>
<evidence type="ECO:0000313" key="6">
    <source>
        <dbReference type="Proteomes" id="UP001201812"/>
    </source>
</evidence>
<keyword evidence="6" id="KW-1185">Reference proteome</keyword>
<protein>
    <submittedName>
        <fullName evidence="5">Tc5 transposase DNA-binding domain-containing protein</fullName>
    </submittedName>
</protein>
<dbReference type="PANTHER" id="PTHR19303:SF73">
    <property type="entry name" value="PROTEIN PDC2"/>
    <property type="match status" value="1"/>
</dbReference>
<organism evidence="5 6">
    <name type="scientific">Ditylenchus destructor</name>
    <dbReference type="NCBI Taxonomy" id="166010"/>
    <lineage>
        <taxon>Eukaryota</taxon>
        <taxon>Metazoa</taxon>
        <taxon>Ecdysozoa</taxon>
        <taxon>Nematoda</taxon>
        <taxon>Chromadorea</taxon>
        <taxon>Rhabditida</taxon>
        <taxon>Tylenchina</taxon>
        <taxon>Tylenchomorpha</taxon>
        <taxon>Sphaerularioidea</taxon>
        <taxon>Anguinidae</taxon>
        <taxon>Anguininae</taxon>
        <taxon>Ditylenchus</taxon>
    </lineage>
</organism>
<evidence type="ECO:0000313" key="5">
    <source>
        <dbReference type="EMBL" id="KAI1699773.1"/>
    </source>
</evidence>
<name>A0AAD4MMR9_9BILA</name>
<dbReference type="InterPro" id="IPR050863">
    <property type="entry name" value="CenT-Element_Derived"/>
</dbReference>
<dbReference type="AlphaFoldDB" id="A0AAD4MMR9"/>
<dbReference type="SUPFAM" id="SSF46689">
    <property type="entry name" value="Homeodomain-like"/>
    <property type="match status" value="1"/>
</dbReference>
<proteinExistence type="predicted"/>
<evidence type="ECO:0000256" key="1">
    <source>
        <dbReference type="ARBA" id="ARBA00004123"/>
    </source>
</evidence>
<dbReference type="PROSITE" id="PS51253">
    <property type="entry name" value="HTH_CENPB"/>
    <property type="match status" value="1"/>
</dbReference>
<feature type="region of interest" description="Disordered" evidence="3">
    <location>
        <begin position="283"/>
        <end position="308"/>
    </location>
</feature>
<accession>A0AAD4MMR9</accession>
<dbReference type="SMART" id="SM00674">
    <property type="entry name" value="CENPB"/>
    <property type="match status" value="1"/>
</dbReference>
<feature type="compositionally biased region" description="Basic and acidic residues" evidence="3">
    <location>
        <begin position="283"/>
        <end position="299"/>
    </location>
</feature>
<evidence type="ECO:0000256" key="2">
    <source>
        <dbReference type="ARBA" id="ARBA00023125"/>
    </source>
</evidence>
<comment type="subcellular location">
    <subcellularLocation>
        <location evidence="1">Nucleus</location>
    </subcellularLocation>
</comment>
<gene>
    <name evidence="5" type="ORF">DdX_17119</name>
</gene>
<dbReference type="GO" id="GO:0005634">
    <property type="term" value="C:nucleus"/>
    <property type="evidence" value="ECO:0007669"/>
    <property type="project" value="UniProtKB-SubCell"/>
</dbReference>
<feature type="compositionally biased region" description="Polar residues" evidence="3">
    <location>
        <begin position="212"/>
        <end position="229"/>
    </location>
</feature>
<sequence length="470" mass="53300">MSSQIHRTMTLLEKEMVIKAAAQKSQREVAQYFGIDRSMVSRIMRSKDAIRKALDEGANGNRMRMKGAKHEQLENVLRLWINDVKAEGGPLSYDIVSKKAREIAAKMGISDFKASNGWIERFKSRTSLSLSGSSGGAADANMATFIQSQVTHPLEAGRSDGNVTDNVNMPTFTQYQDSYMPEASREHSVDDWFNVEETKLLDAFDHAEENQDSATSDNQENKQPVQFRRGTTTRGATCLWYNEFRFLRTNKNGNWFRCEQRTCKATALLDDVENLIGFLGPHEHNHDPATSRHRSEAGRRFSGSFNGSSGGVADANMATFIQSQVTHPLEAGRSDGNVTDNVNMPTYIQFQDSYMPEASREHSVDDWFNVEETKFFVNSREPASNAIPVQDVASTSETTVRIKRRRLEPDLENEMIESQIKQEKLRNLRLSNRLLELQIIEKERELGVSRQTERGIQCDEWTTLIGQILR</sequence>
<dbReference type="Gene3D" id="1.10.10.60">
    <property type="entry name" value="Homeodomain-like"/>
    <property type="match status" value="2"/>
</dbReference>
<keyword evidence="2 5" id="KW-0238">DNA-binding</keyword>
<reference evidence="5" key="1">
    <citation type="submission" date="2022-01" db="EMBL/GenBank/DDBJ databases">
        <title>Genome Sequence Resource for Two Populations of Ditylenchus destructor, the Migratory Endoparasitic Phytonematode.</title>
        <authorList>
            <person name="Zhang H."/>
            <person name="Lin R."/>
            <person name="Xie B."/>
        </authorList>
    </citation>
    <scope>NUCLEOTIDE SEQUENCE</scope>
    <source>
        <strain evidence="5">BazhouSP</strain>
    </source>
</reference>
<dbReference type="PANTHER" id="PTHR19303">
    <property type="entry name" value="TRANSPOSON"/>
    <property type="match status" value="1"/>
</dbReference>
<feature type="region of interest" description="Disordered" evidence="3">
    <location>
        <begin position="207"/>
        <end position="229"/>
    </location>
</feature>
<feature type="domain" description="HTH CENPB-type" evidence="4">
    <location>
        <begin position="61"/>
        <end position="132"/>
    </location>
</feature>
<dbReference type="InterPro" id="IPR009057">
    <property type="entry name" value="Homeodomain-like_sf"/>
</dbReference>
<dbReference type="Pfam" id="PF03221">
    <property type="entry name" value="HTH_Tnp_Tc5"/>
    <property type="match status" value="1"/>
</dbReference>
<evidence type="ECO:0000256" key="3">
    <source>
        <dbReference type="SAM" id="MobiDB-lite"/>
    </source>
</evidence>
<dbReference type="EMBL" id="JAKKPZ010000167">
    <property type="protein sequence ID" value="KAI1699773.1"/>
    <property type="molecule type" value="Genomic_DNA"/>
</dbReference>